<keyword evidence="1" id="KW-0472">Membrane</keyword>
<evidence type="ECO:0000256" key="1">
    <source>
        <dbReference type="SAM" id="Phobius"/>
    </source>
</evidence>
<name>P87091_CRYPA</name>
<feature type="transmembrane region" description="Helical" evidence="1">
    <location>
        <begin position="21"/>
        <end position="45"/>
    </location>
</feature>
<keyword evidence="1" id="KW-1133">Transmembrane helix</keyword>
<accession>P87091</accession>
<organism evidence="2">
    <name type="scientific">Cryphonectria parasitica</name>
    <name type="common">Chestnut blight fungus</name>
    <name type="synonym">Endothia parasitica</name>
    <dbReference type="NCBI Taxonomy" id="5116"/>
    <lineage>
        <taxon>Eukaryota</taxon>
        <taxon>Fungi</taxon>
        <taxon>Dikarya</taxon>
        <taxon>Ascomycota</taxon>
        <taxon>Pezizomycotina</taxon>
        <taxon>Sordariomycetes</taxon>
        <taxon>Sordariomycetidae</taxon>
        <taxon>Diaporthales</taxon>
        <taxon>Cryphonectriaceae</taxon>
        <taxon>Cryphonectria-Endothia species complex</taxon>
        <taxon>Cryphonectria</taxon>
    </lineage>
</organism>
<evidence type="ECO:0000313" key="2">
    <source>
        <dbReference type="EMBL" id="AAC16256.1"/>
    </source>
</evidence>
<dbReference type="EMBL" id="U96134">
    <property type="protein sequence ID" value="AAC16256.1"/>
    <property type="molecule type" value="Genomic_DNA"/>
</dbReference>
<sequence length="69" mass="7917">MFVSLFSYTLARTGRMRLPCGFFLGMHLHFFFFSLPLSSGVNSIWHVHDVDLDDTFLPELDGFTVMVVT</sequence>
<proteinExistence type="predicted"/>
<keyword evidence="1" id="KW-0812">Transmembrane</keyword>
<dbReference type="AlphaFoldDB" id="P87091"/>
<reference evidence="2" key="1">
    <citation type="journal article" date="1998" name="Fungal Genet. Biol.">
        <title>Cloning and characterization of a general amino acid control transcriptional activator from the chestnut blight fungus Cryphonectria parasitica.</title>
        <authorList>
            <person name="Wang P."/>
            <person name="Larson T.G."/>
            <person name="Chen C.H."/>
            <person name="Pawlyk D.M."/>
            <person name="Clark J.A."/>
            <person name="Nuss D.L."/>
        </authorList>
    </citation>
    <scope>NUCLEOTIDE SEQUENCE</scope>
    <source>
        <strain evidence="2">EP155</strain>
    </source>
</reference>
<protein>
    <submittedName>
        <fullName evidence="2">Uncharacterized protein</fullName>
    </submittedName>
</protein>